<evidence type="ECO:0000313" key="2">
    <source>
        <dbReference type="EMBL" id="WVZ77444.1"/>
    </source>
</evidence>
<evidence type="ECO:0000313" key="3">
    <source>
        <dbReference type="Proteomes" id="UP001341281"/>
    </source>
</evidence>
<dbReference type="Pfam" id="PF03140">
    <property type="entry name" value="DUF247"/>
    <property type="match status" value="1"/>
</dbReference>
<dbReference type="EMBL" id="CP144749">
    <property type="protein sequence ID" value="WVZ77444.1"/>
    <property type="molecule type" value="Genomic_DNA"/>
</dbReference>
<feature type="region of interest" description="Disordered" evidence="1">
    <location>
        <begin position="264"/>
        <end position="290"/>
    </location>
</feature>
<name>A0AAQ3TNI3_PASNO</name>
<protein>
    <submittedName>
        <fullName evidence="2">Uncharacterized protein</fullName>
    </submittedName>
</protein>
<feature type="region of interest" description="Disordered" evidence="1">
    <location>
        <begin position="1"/>
        <end position="29"/>
    </location>
</feature>
<dbReference type="Proteomes" id="UP001341281">
    <property type="component" value="Chromosome 05"/>
</dbReference>
<accession>A0AAQ3TNI3</accession>
<keyword evidence="3" id="KW-1185">Reference proteome</keyword>
<dbReference type="PANTHER" id="PTHR31549">
    <property type="entry name" value="PROTEIN, PUTATIVE (DUF247)-RELATED-RELATED"/>
    <property type="match status" value="1"/>
</dbReference>
<evidence type="ECO:0000256" key="1">
    <source>
        <dbReference type="SAM" id="MobiDB-lite"/>
    </source>
</evidence>
<organism evidence="2 3">
    <name type="scientific">Paspalum notatum var. saurae</name>
    <dbReference type="NCBI Taxonomy" id="547442"/>
    <lineage>
        <taxon>Eukaryota</taxon>
        <taxon>Viridiplantae</taxon>
        <taxon>Streptophyta</taxon>
        <taxon>Embryophyta</taxon>
        <taxon>Tracheophyta</taxon>
        <taxon>Spermatophyta</taxon>
        <taxon>Magnoliopsida</taxon>
        <taxon>Liliopsida</taxon>
        <taxon>Poales</taxon>
        <taxon>Poaceae</taxon>
        <taxon>PACMAD clade</taxon>
        <taxon>Panicoideae</taxon>
        <taxon>Andropogonodae</taxon>
        <taxon>Paspaleae</taxon>
        <taxon>Paspalinae</taxon>
        <taxon>Paspalum</taxon>
    </lineage>
</organism>
<gene>
    <name evidence="2" type="ORF">U9M48_025308</name>
</gene>
<sequence length="603" mass="65960">MAFLEPQPRSRSLVLATTPAAGGEQSEEDEERWVGWVQRSLREQTSEALGAAAKVFNVPRPLLDTKPEAYAPHVFALGPYHHARPELKDMERFKLAAAKRVEMLFTGGRKMEHLKERFLGGLEHKIRSMYHRFLHPNGTTLAWMMAIDACFLLDFMENSHRQHAATAGAVSLSTNWINAIVRDAMMLENQIPLFVFSKTLEFRHSSHHESAKALHAMVDRFIKVVCPIKIDNRHIGDVSKHAHLLELMYHFIVPDADFVVVEDGSVGSGGDQDDEQPAATTEVEGELSHDEVDIETPQLKAPLQDEGSAKVKQALSQVSRLDIAPVRFIKQHLISRPMALASSLSGKIARKAPALAALVPVLSKLVQSVDLDAAQLNGADQQQGGGGVSADAPRADEIRVPSVEQLARCGVRFVATREGIAGIAFHRATATLRLPAITLDANTEVVLRNLVAYEAVAVRGPLVLARYTELMNGIVDTSKDVKILRRSGVLVNHMKSSKEAAGMWNGMARATRITKVPRIDAVIAAVNAHRSRSAAVRAQKLLKRYVFGSWKMLTLLASVGLLVMTALQTFCSAYPCGVRWFDALAVPGADDAPRRRAAAAAAA</sequence>
<reference evidence="2 3" key="1">
    <citation type="submission" date="2024-02" db="EMBL/GenBank/DDBJ databases">
        <title>High-quality chromosome-scale genome assembly of Pensacola bahiagrass (Paspalum notatum Flugge var. saurae).</title>
        <authorList>
            <person name="Vega J.M."/>
            <person name="Podio M."/>
            <person name="Orjuela J."/>
            <person name="Siena L.A."/>
            <person name="Pessino S.C."/>
            <person name="Combes M.C."/>
            <person name="Mariac C."/>
            <person name="Albertini E."/>
            <person name="Pupilli F."/>
            <person name="Ortiz J.P.A."/>
            <person name="Leblanc O."/>
        </authorList>
    </citation>
    <scope>NUCLEOTIDE SEQUENCE [LARGE SCALE GENOMIC DNA]</scope>
    <source>
        <strain evidence="2">R1</strain>
        <tissue evidence="2">Leaf</tissue>
    </source>
</reference>
<proteinExistence type="predicted"/>
<dbReference type="AlphaFoldDB" id="A0AAQ3TNI3"/>
<dbReference type="PANTHER" id="PTHR31549:SF120">
    <property type="entry name" value="UPF0481 PROTEIN-RELATED"/>
    <property type="match status" value="1"/>
</dbReference>
<dbReference type="InterPro" id="IPR004158">
    <property type="entry name" value="DUF247_pln"/>
</dbReference>
<feature type="non-terminal residue" evidence="2">
    <location>
        <position position="603"/>
    </location>
</feature>